<organism evidence="2 3">
    <name type="scientific">Ornithinimicrobium humiphilum</name>
    <dbReference type="NCBI Taxonomy" id="125288"/>
    <lineage>
        <taxon>Bacteria</taxon>
        <taxon>Bacillati</taxon>
        <taxon>Actinomycetota</taxon>
        <taxon>Actinomycetes</taxon>
        <taxon>Micrococcales</taxon>
        <taxon>Ornithinimicrobiaceae</taxon>
        <taxon>Ornithinimicrobium</taxon>
    </lineage>
</organism>
<dbReference type="SUPFAM" id="SSF53597">
    <property type="entry name" value="Dihydrofolate reductase-like"/>
    <property type="match status" value="1"/>
</dbReference>
<proteinExistence type="predicted"/>
<dbReference type="InterPro" id="IPR002734">
    <property type="entry name" value="RibDG_C"/>
</dbReference>
<accession>A0A543KQQ3</accession>
<dbReference type="OrthoDB" id="2313602at2"/>
<dbReference type="InterPro" id="IPR050765">
    <property type="entry name" value="Riboflavin_Biosynth_HTPR"/>
</dbReference>
<reference evidence="2 3" key="1">
    <citation type="submission" date="2019-06" db="EMBL/GenBank/DDBJ databases">
        <title>Sequencing the genomes of 1000 actinobacteria strains.</title>
        <authorList>
            <person name="Klenk H.-P."/>
        </authorList>
    </citation>
    <scope>NUCLEOTIDE SEQUENCE [LARGE SCALE GENOMIC DNA]</scope>
    <source>
        <strain evidence="2 3">DSM 12362</strain>
    </source>
</reference>
<comment type="caution">
    <text evidence="2">The sequence shown here is derived from an EMBL/GenBank/DDBJ whole genome shotgun (WGS) entry which is preliminary data.</text>
</comment>
<dbReference type="GO" id="GO:0008703">
    <property type="term" value="F:5-amino-6-(5-phosphoribosylamino)uracil reductase activity"/>
    <property type="evidence" value="ECO:0007669"/>
    <property type="project" value="InterPro"/>
</dbReference>
<dbReference type="GO" id="GO:0009231">
    <property type="term" value="P:riboflavin biosynthetic process"/>
    <property type="evidence" value="ECO:0007669"/>
    <property type="project" value="InterPro"/>
</dbReference>
<dbReference type="InterPro" id="IPR024072">
    <property type="entry name" value="DHFR-like_dom_sf"/>
</dbReference>
<dbReference type="EMBL" id="VFPU01000001">
    <property type="protein sequence ID" value="TQM97410.1"/>
    <property type="molecule type" value="Genomic_DNA"/>
</dbReference>
<evidence type="ECO:0000313" key="3">
    <source>
        <dbReference type="Proteomes" id="UP000315133"/>
    </source>
</evidence>
<dbReference type="Pfam" id="PF01872">
    <property type="entry name" value="RibD_C"/>
    <property type="match status" value="1"/>
</dbReference>
<dbReference type="RefSeq" id="WP_141818921.1">
    <property type="nucleotide sequence ID" value="NZ_BAAAIL010000002.1"/>
</dbReference>
<dbReference type="Gene3D" id="3.40.430.10">
    <property type="entry name" value="Dihydrofolate Reductase, subunit A"/>
    <property type="match status" value="1"/>
</dbReference>
<name>A0A543KQQ3_9MICO</name>
<dbReference type="PANTHER" id="PTHR38011:SF12">
    <property type="entry name" value="BIFUNCTIONAL DEAMINASE-REDUCTASE DOMAIN PROTEIN"/>
    <property type="match status" value="1"/>
</dbReference>
<protein>
    <submittedName>
        <fullName evidence="2">RibD domain-containing protein</fullName>
    </submittedName>
</protein>
<gene>
    <name evidence="2" type="ORF">FB476_2320</name>
</gene>
<dbReference type="AlphaFoldDB" id="A0A543KQQ3"/>
<dbReference type="Proteomes" id="UP000315133">
    <property type="component" value="Unassembled WGS sequence"/>
</dbReference>
<sequence length="213" mass="22471">MGIVRAAISVSLDGYVAGPRQSIEVPLGEGGEALHTWVVQTRVWREAHGLEGGLEGVSGEVLAEEMRAVGAEIMGRGKFGPPGGGAWQEPLWNGWWGEEPPFRKPVFVLTHHPREPLVLSGTTFTFVTGGVEEALALAREAAADLDVFVGGGADVIDQFLAAGLLDQLDLHVAPVLLGGGSRLFAGAGTDVRLEQVRAVGAPGVAHLRYRVVR</sequence>
<feature type="domain" description="Bacterial bifunctional deaminase-reductase C-terminal" evidence="1">
    <location>
        <begin position="4"/>
        <end position="197"/>
    </location>
</feature>
<dbReference type="PANTHER" id="PTHR38011">
    <property type="entry name" value="DIHYDROFOLATE REDUCTASE FAMILY PROTEIN (AFU_ORTHOLOGUE AFUA_8G06820)"/>
    <property type="match status" value="1"/>
</dbReference>
<evidence type="ECO:0000313" key="2">
    <source>
        <dbReference type="EMBL" id="TQM97410.1"/>
    </source>
</evidence>
<evidence type="ECO:0000259" key="1">
    <source>
        <dbReference type="Pfam" id="PF01872"/>
    </source>
</evidence>
<keyword evidence="3" id="KW-1185">Reference proteome</keyword>